<dbReference type="FunFam" id="3.30.70.270:FF:000001">
    <property type="entry name" value="Diguanylate cyclase domain protein"/>
    <property type="match status" value="1"/>
</dbReference>
<dbReference type="AlphaFoldDB" id="A0A1A9EWL5"/>
<dbReference type="GO" id="GO:1902201">
    <property type="term" value="P:negative regulation of bacterial-type flagellum-dependent cell motility"/>
    <property type="evidence" value="ECO:0007669"/>
    <property type="project" value="TreeGrafter"/>
</dbReference>
<gene>
    <name evidence="7" type="ORF">A8C75_06290</name>
</gene>
<dbReference type="InterPro" id="IPR029787">
    <property type="entry name" value="Nucleotide_cyclase"/>
</dbReference>
<sequence>MSPLDARYLRRKLLEAQHEQTPVALCGGAFVSACAGGYYWWLTQQAFYVYWLLVTALVILSRLSLYLCFAAWRRSQNGKALESANWRHLHVAGFVAAALSWATIGLYVEYSQPFADAAFIYVCLAGMVAGSVVSTASVSPRMFLIFSAITLLPVALVLLISLEPQKMAMGLVCVGFFVFSLRSIYRIADIFEGFVASGVVNEQLLRELRQEQRQVLKLNEQLREDIEIRSQTELQLRAQKQRAESLAEKLYALSSIDGLTEIPNRRYFDEHFAEEWSRALRAQSVLSLIICDIDYFKDFNDSYGHLMGDDCLRAVASTLDLHARRAGDAVTRFGGEEFAIILPGIGLKEACLLAEQMREAVLALGIMHAASKVSERVTISMGVACTIPSQEAQAEGLLRHADEALYRAKHQGRNQVVSAGAV</sequence>
<dbReference type="GO" id="GO:0043709">
    <property type="term" value="P:cell adhesion involved in single-species biofilm formation"/>
    <property type="evidence" value="ECO:0007669"/>
    <property type="project" value="TreeGrafter"/>
</dbReference>
<evidence type="ECO:0000256" key="2">
    <source>
        <dbReference type="ARBA" id="ARBA00012528"/>
    </source>
</evidence>
<dbReference type="PROSITE" id="PS51257">
    <property type="entry name" value="PROKAR_LIPOPROTEIN"/>
    <property type="match status" value="1"/>
</dbReference>
<evidence type="ECO:0000313" key="7">
    <source>
        <dbReference type="EMBL" id="ANG62140.1"/>
    </source>
</evidence>
<dbReference type="InterPro" id="IPR043128">
    <property type="entry name" value="Rev_trsase/Diguanyl_cyclase"/>
</dbReference>
<reference evidence="7 8" key="2">
    <citation type="journal article" date="2018" name="Int. J. Syst. Evol. Microbiol.">
        <title>Marinobacterium aestuarii sp. nov., a benzene-degrading marine bacterium isolated from estuary sediment.</title>
        <authorList>
            <person name="Bae S.S."/>
            <person name="Jung J."/>
            <person name="Chung D."/>
            <person name="Baek K."/>
        </authorList>
    </citation>
    <scope>NUCLEOTIDE SEQUENCE [LARGE SCALE GENOMIC DNA]</scope>
    <source>
        <strain evidence="7 8">ST58-10</strain>
    </source>
</reference>
<dbReference type="PANTHER" id="PTHR45138:SF9">
    <property type="entry name" value="DIGUANYLATE CYCLASE DGCM-RELATED"/>
    <property type="match status" value="1"/>
</dbReference>
<feature type="transmembrane region" description="Helical" evidence="5">
    <location>
        <begin position="47"/>
        <end position="69"/>
    </location>
</feature>
<dbReference type="RefSeq" id="WP_067379590.1">
    <property type="nucleotide sequence ID" value="NZ_CP015839.1"/>
</dbReference>
<dbReference type="CDD" id="cd01949">
    <property type="entry name" value="GGDEF"/>
    <property type="match status" value="1"/>
</dbReference>
<proteinExistence type="predicted"/>
<feature type="domain" description="GGDEF" evidence="6">
    <location>
        <begin position="284"/>
        <end position="421"/>
    </location>
</feature>
<comment type="catalytic activity">
    <reaction evidence="3">
        <text>2 GTP = 3',3'-c-di-GMP + 2 diphosphate</text>
        <dbReference type="Rhea" id="RHEA:24898"/>
        <dbReference type="ChEBI" id="CHEBI:33019"/>
        <dbReference type="ChEBI" id="CHEBI:37565"/>
        <dbReference type="ChEBI" id="CHEBI:58805"/>
        <dbReference type="EC" id="2.7.7.65"/>
    </reaction>
</comment>
<feature type="transmembrane region" description="Helical" evidence="5">
    <location>
        <begin position="21"/>
        <end position="41"/>
    </location>
</feature>
<name>A0A1A9EWL5_9GAMM</name>
<feature type="coiled-coil region" evidence="4">
    <location>
        <begin position="201"/>
        <end position="249"/>
    </location>
</feature>
<feature type="transmembrane region" description="Helical" evidence="5">
    <location>
        <begin position="89"/>
        <end position="108"/>
    </location>
</feature>
<dbReference type="SMART" id="SM00267">
    <property type="entry name" value="GGDEF"/>
    <property type="match status" value="1"/>
</dbReference>
<feature type="transmembrane region" description="Helical" evidence="5">
    <location>
        <begin position="143"/>
        <end position="162"/>
    </location>
</feature>
<evidence type="ECO:0000256" key="3">
    <source>
        <dbReference type="ARBA" id="ARBA00034247"/>
    </source>
</evidence>
<dbReference type="InterPro" id="IPR050469">
    <property type="entry name" value="Diguanylate_Cyclase"/>
</dbReference>
<dbReference type="Proteomes" id="UP000078070">
    <property type="component" value="Chromosome"/>
</dbReference>
<dbReference type="STRING" id="1821621.A8C75_06290"/>
<comment type="cofactor">
    <cofactor evidence="1">
        <name>Mg(2+)</name>
        <dbReference type="ChEBI" id="CHEBI:18420"/>
    </cofactor>
</comment>
<dbReference type="KEGG" id="mars:A8C75_06290"/>
<evidence type="ECO:0000256" key="5">
    <source>
        <dbReference type="SAM" id="Phobius"/>
    </source>
</evidence>
<dbReference type="Pfam" id="PF00990">
    <property type="entry name" value="GGDEF"/>
    <property type="match status" value="1"/>
</dbReference>
<organism evidence="7 8">
    <name type="scientific">Marinobacterium aestuarii</name>
    <dbReference type="NCBI Taxonomy" id="1821621"/>
    <lineage>
        <taxon>Bacteria</taxon>
        <taxon>Pseudomonadati</taxon>
        <taxon>Pseudomonadota</taxon>
        <taxon>Gammaproteobacteria</taxon>
        <taxon>Oceanospirillales</taxon>
        <taxon>Oceanospirillaceae</taxon>
        <taxon>Marinobacterium</taxon>
    </lineage>
</organism>
<dbReference type="PANTHER" id="PTHR45138">
    <property type="entry name" value="REGULATORY COMPONENTS OF SENSORY TRANSDUCTION SYSTEM"/>
    <property type="match status" value="1"/>
</dbReference>
<keyword evidence="5" id="KW-0812">Transmembrane</keyword>
<dbReference type="GO" id="GO:0052621">
    <property type="term" value="F:diguanylate cyclase activity"/>
    <property type="evidence" value="ECO:0007669"/>
    <property type="project" value="UniProtKB-EC"/>
</dbReference>
<accession>A0A1A9EWL5</accession>
<evidence type="ECO:0000313" key="8">
    <source>
        <dbReference type="Proteomes" id="UP000078070"/>
    </source>
</evidence>
<keyword evidence="5" id="KW-1133">Transmembrane helix</keyword>
<dbReference type="EMBL" id="CP015839">
    <property type="protein sequence ID" value="ANG62140.1"/>
    <property type="molecule type" value="Genomic_DNA"/>
</dbReference>
<dbReference type="OrthoDB" id="5296913at2"/>
<dbReference type="InterPro" id="IPR000160">
    <property type="entry name" value="GGDEF_dom"/>
</dbReference>
<reference evidence="8" key="1">
    <citation type="submission" date="2016-05" db="EMBL/GenBank/DDBJ databases">
        <authorList>
            <person name="Baek K."/>
            <person name="Yang S.-J."/>
        </authorList>
    </citation>
    <scope>NUCLEOTIDE SEQUENCE [LARGE SCALE GENOMIC DNA]</scope>
    <source>
        <strain evidence="8">ST58-10</strain>
    </source>
</reference>
<keyword evidence="8" id="KW-1185">Reference proteome</keyword>
<dbReference type="GO" id="GO:0005886">
    <property type="term" value="C:plasma membrane"/>
    <property type="evidence" value="ECO:0007669"/>
    <property type="project" value="TreeGrafter"/>
</dbReference>
<dbReference type="EC" id="2.7.7.65" evidence="2"/>
<keyword evidence="5" id="KW-0472">Membrane</keyword>
<dbReference type="PROSITE" id="PS50887">
    <property type="entry name" value="GGDEF"/>
    <property type="match status" value="1"/>
</dbReference>
<evidence type="ECO:0000256" key="4">
    <source>
        <dbReference type="SAM" id="Coils"/>
    </source>
</evidence>
<evidence type="ECO:0000256" key="1">
    <source>
        <dbReference type="ARBA" id="ARBA00001946"/>
    </source>
</evidence>
<dbReference type="SUPFAM" id="SSF55073">
    <property type="entry name" value="Nucleotide cyclase"/>
    <property type="match status" value="1"/>
</dbReference>
<protein>
    <recommendedName>
        <fullName evidence="2">diguanylate cyclase</fullName>
        <ecNumber evidence="2">2.7.7.65</ecNumber>
    </recommendedName>
</protein>
<dbReference type="Gene3D" id="3.30.70.270">
    <property type="match status" value="1"/>
</dbReference>
<evidence type="ECO:0000259" key="6">
    <source>
        <dbReference type="PROSITE" id="PS50887"/>
    </source>
</evidence>
<feature type="transmembrane region" description="Helical" evidence="5">
    <location>
        <begin position="114"/>
        <end position="136"/>
    </location>
</feature>
<dbReference type="NCBIfam" id="TIGR00254">
    <property type="entry name" value="GGDEF"/>
    <property type="match status" value="1"/>
</dbReference>
<keyword evidence="4" id="KW-0175">Coiled coil</keyword>